<feature type="compositionally biased region" description="Basic residues" evidence="1">
    <location>
        <begin position="1"/>
        <end position="10"/>
    </location>
</feature>
<gene>
    <name evidence="2" type="ORF">DEH80_01535</name>
</gene>
<dbReference type="Proteomes" id="UP000251800">
    <property type="component" value="Unassembled WGS sequence"/>
</dbReference>
<name>A0A363UQX3_9GAMM</name>
<dbReference type="AlphaFoldDB" id="A0A363UQX3"/>
<organism evidence="2 3">
    <name type="scientific">Abyssibacter profundi</name>
    <dbReference type="NCBI Taxonomy" id="2182787"/>
    <lineage>
        <taxon>Bacteria</taxon>
        <taxon>Pseudomonadati</taxon>
        <taxon>Pseudomonadota</taxon>
        <taxon>Gammaproteobacteria</taxon>
        <taxon>Chromatiales</taxon>
        <taxon>Oceanococcaceae</taxon>
        <taxon>Abyssibacter</taxon>
    </lineage>
</organism>
<dbReference type="EMBL" id="QEQK01000001">
    <property type="protein sequence ID" value="PWN57846.1"/>
    <property type="molecule type" value="Genomic_DNA"/>
</dbReference>
<protein>
    <submittedName>
        <fullName evidence="2">Uncharacterized protein</fullName>
    </submittedName>
</protein>
<dbReference type="RefSeq" id="WP_109718704.1">
    <property type="nucleotide sequence ID" value="NZ_QEQK01000001.1"/>
</dbReference>
<accession>A0A363UQX3</accession>
<dbReference type="OrthoDB" id="7062063at2"/>
<evidence type="ECO:0000313" key="2">
    <source>
        <dbReference type="EMBL" id="PWN57846.1"/>
    </source>
</evidence>
<sequence length="220" mass="23505">MPKLLPRWRRRTDTGRADTVPARGTSTEHARLSATLPGVFGREPLLRIDVDVETRRDTDGETLRITAQLDGHVHAPPAPALTPPPVRGRSLKLAAQARVGRAVERVARHPLVREGLTRAAGHLRSQLVIEASTRPLAKGATALIPAGLARIGFGATAADSSPYPVVEAWQGPASKRGGASHVGVVQISKRHLPPGVQRSLGERPFNLSAVIAHQLTPEDD</sequence>
<proteinExistence type="predicted"/>
<reference evidence="2 3" key="1">
    <citation type="submission" date="2018-05" db="EMBL/GenBank/DDBJ databases">
        <title>Abyssibacter profundi OUC007T gen. nov., sp. nov, a marine bacterium isolated from seawater of the Mariana Trench.</title>
        <authorList>
            <person name="Zhou S."/>
        </authorList>
    </citation>
    <scope>NUCLEOTIDE SEQUENCE [LARGE SCALE GENOMIC DNA]</scope>
    <source>
        <strain evidence="2 3">OUC007</strain>
    </source>
</reference>
<evidence type="ECO:0000256" key="1">
    <source>
        <dbReference type="SAM" id="MobiDB-lite"/>
    </source>
</evidence>
<feature type="region of interest" description="Disordered" evidence="1">
    <location>
        <begin position="1"/>
        <end position="29"/>
    </location>
</feature>
<comment type="caution">
    <text evidence="2">The sequence shown here is derived from an EMBL/GenBank/DDBJ whole genome shotgun (WGS) entry which is preliminary data.</text>
</comment>
<keyword evidence="3" id="KW-1185">Reference proteome</keyword>
<evidence type="ECO:0000313" key="3">
    <source>
        <dbReference type="Proteomes" id="UP000251800"/>
    </source>
</evidence>